<sequence length="131" mass="15033">MDIATIASSVVLSACVAGVVSLINGAWQRKSERTIEAERRTAETRAKIREMALTLAMKEWELHQNISKTKGYTVSGPEVYVFRYFRMLNLMEEDKFTIENLRQTQYDSMRAIAAIQAEIERYREQNGLPTP</sequence>
<name>A0A085AFP2_9ENTR</name>
<keyword evidence="1" id="KW-0812">Transmembrane</keyword>
<evidence type="ECO:0000313" key="3">
    <source>
        <dbReference type="Proteomes" id="UP000028630"/>
    </source>
</evidence>
<keyword evidence="1" id="KW-0472">Membrane</keyword>
<proteinExistence type="predicted"/>
<organism evidence="2 3">
    <name type="scientific">Trabulsiella guamensis ATCC 49490</name>
    <dbReference type="NCBI Taxonomy" id="1005994"/>
    <lineage>
        <taxon>Bacteria</taxon>
        <taxon>Pseudomonadati</taxon>
        <taxon>Pseudomonadota</taxon>
        <taxon>Gammaproteobacteria</taxon>
        <taxon>Enterobacterales</taxon>
        <taxon>Enterobacteriaceae</taxon>
        <taxon>Trabulsiella</taxon>
    </lineage>
</organism>
<dbReference type="EMBL" id="JMTB01000044">
    <property type="protein sequence ID" value="KFC09037.1"/>
    <property type="molecule type" value="Genomic_DNA"/>
</dbReference>
<accession>A0A085AFP2</accession>
<keyword evidence="1" id="KW-1133">Transmembrane helix</keyword>
<feature type="transmembrane region" description="Helical" evidence="1">
    <location>
        <begin position="6"/>
        <end position="27"/>
    </location>
</feature>
<evidence type="ECO:0000256" key="1">
    <source>
        <dbReference type="SAM" id="Phobius"/>
    </source>
</evidence>
<keyword evidence="3" id="KW-1185">Reference proteome</keyword>
<reference evidence="3" key="1">
    <citation type="submission" date="2014-05" db="EMBL/GenBank/DDBJ databases">
        <title>ATOL: Assembling a taxonomically balanced genome-scale reconstruction of the evolutionary history of the Enterobacteriaceae.</title>
        <authorList>
            <person name="Plunkett G. III"/>
            <person name="Neeno-Eckwall E.C."/>
            <person name="Glasner J.D."/>
            <person name="Perna N.T."/>
        </authorList>
    </citation>
    <scope>NUCLEOTIDE SEQUENCE [LARGE SCALE GENOMIC DNA]</scope>
    <source>
        <strain evidence="3">ATCC 49490</strain>
    </source>
</reference>
<dbReference type="AlphaFoldDB" id="A0A085AFP2"/>
<dbReference type="Proteomes" id="UP000028630">
    <property type="component" value="Unassembled WGS sequence"/>
</dbReference>
<protein>
    <submittedName>
        <fullName evidence="2">Uncharacterized protein</fullName>
    </submittedName>
</protein>
<evidence type="ECO:0000313" key="2">
    <source>
        <dbReference type="EMBL" id="KFC09037.1"/>
    </source>
</evidence>
<comment type="caution">
    <text evidence="2">The sequence shown here is derived from an EMBL/GenBank/DDBJ whole genome shotgun (WGS) entry which is preliminary data.</text>
</comment>
<dbReference type="RefSeq" id="WP_038154912.1">
    <property type="nucleotide sequence ID" value="NZ_JMTB01000044.1"/>
</dbReference>
<gene>
    <name evidence="2" type="ORF">GTGU_01229</name>
</gene>